<name>A0ABN9XRQ2_9DINO</name>
<keyword evidence="9" id="KW-1185">Reference proteome</keyword>
<dbReference type="PANTHER" id="PTHR45992:SF11">
    <property type="entry name" value="ALPHA-TYPE PROTEIN KINASE DOMAIN-CONTAINING PROTEIN"/>
    <property type="match status" value="1"/>
</dbReference>
<comment type="caution">
    <text evidence="8">The sequence shown here is derived from an EMBL/GenBank/DDBJ whole genome shotgun (WGS) entry which is preliminary data.</text>
</comment>
<feature type="region of interest" description="Disordered" evidence="6">
    <location>
        <begin position="164"/>
        <end position="205"/>
    </location>
</feature>
<evidence type="ECO:0000313" key="9">
    <source>
        <dbReference type="Proteomes" id="UP001189429"/>
    </source>
</evidence>
<organism evidence="8 9">
    <name type="scientific">Prorocentrum cordatum</name>
    <dbReference type="NCBI Taxonomy" id="2364126"/>
    <lineage>
        <taxon>Eukaryota</taxon>
        <taxon>Sar</taxon>
        <taxon>Alveolata</taxon>
        <taxon>Dinophyceae</taxon>
        <taxon>Prorocentrales</taxon>
        <taxon>Prorocentraceae</taxon>
        <taxon>Prorocentrum</taxon>
    </lineage>
</organism>
<dbReference type="Gene3D" id="3.20.200.10">
    <property type="entry name" value="MHCK/EF2 kinase"/>
    <property type="match status" value="1"/>
</dbReference>
<reference evidence="8" key="1">
    <citation type="submission" date="2023-10" db="EMBL/GenBank/DDBJ databases">
        <authorList>
            <person name="Chen Y."/>
            <person name="Shah S."/>
            <person name="Dougan E. K."/>
            <person name="Thang M."/>
            <person name="Chan C."/>
        </authorList>
    </citation>
    <scope>NUCLEOTIDE SEQUENCE [LARGE SCALE GENOMIC DNA]</scope>
</reference>
<feature type="domain" description="Alpha-type protein kinase" evidence="7">
    <location>
        <begin position="182"/>
        <end position="422"/>
    </location>
</feature>
<dbReference type="Proteomes" id="UP001189429">
    <property type="component" value="Unassembled WGS sequence"/>
</dbReference>
<accession>A0ABN9XRQ2</accession>
<evidence type="ECO:0000256" key="5">
    <source>
        <dbReference type="ARBA" id="ARBA00022840"/>
    </source>
</evidence>
<protein>
    <recommendedName>
        <fullName evidence="7">Alpha-type protein kinase domain-containing protein</fullName>
    </recommendedName>
</protein>
<dbReference type="InterPro" id="IPR051852">
    <property type="entry name" value="Alpha-type_PK"/>
</dbReference>
<dbReference type="InterPro" id="IPR011009">
    <property type="entry name" value="Kinase-like_dom_sf"/>
</dbReference>
<feature type="compositionally biased region" description="Basic and acidic residues" evidence="6">
    <location>
        <begin position="185"/>
        <end position="194"/>
    </location>
</feature>
<evidence type="ECO:0000256" key="4">
    <source>
        <dbReference type="ARBA" id="ARBA00022777"/>
    </source>
</evidence>
<keyword evidence="5" id="KW-0067">ATP-binding</keyword>
<evidence type="ECO:0000256" key="3">
    <source>
        <dbReference type="ARBA" id="ARBA00022741"/>
    </source>
</evidence>
<keyword evidence="1" id="KW-0723">Serine/threonine-protein kinase</keyword>
<evidence type="ECO:0000256" key="2">
    <source>
        <dbReference type="ARBA" id="ARBA00022679"/>
    </source>
</evidence>
<keyword evidence="2" id="KW-0808">Transferase</keyword>
<evidence type="ECO:0000256" key="1">
    <source>
        <dbReference type="ARBA" id="ARBA00022527"/>
    </source>
</evidence>
<dbReference type="EMBL" id="CAUYUJ010020906">
    <property type="protein sequence ID" value="CAK0901288.1"/>
    <property type="molecule type" value="Genomic_DNA"/>
</dbReference>
<dbReference type="InterPro" id="IPR004166">
    <property type="entry name" value="a-kinase_dom"/>
</dbReference>
<keyword evidence="4" id="KW-0418">Kinase</keyword>
<dbReference type="PANTHER" id="PTHR45992">
    <property type="entry name" value="EUKARYOTIC ELONGATION FACTOR 2 KINASE-RELATED"/>
    <property type="match status" value="1"/>
</dbReference>
<dbReference type="PROSITE" id="PS51158">
    <property type="entry name" value="ALPHA_KINASE"/>
    <property type="match status" value="1"/>
</dbReference>
<dbReference type="Pfam" id="PF02816">
    <property type="entry name" value="Alpha_kinase"/>
    <property type="match status" value="1"/>
</dbReference>
<evidence type="ECO:0000256" key="6">
    <source>
        <dbReference type="SAM" id="MobiDB-lite"/>
    </source>
</evidence>
<dbReference type="CDD" id="cd04515">
    <property type="entry name" value="Alpha_kinase"/>
    <property type="match status" value="1"/>
</dbReference>
<sequence length="478" mass="53520">MTSRFVDPCLILFTQSSIKDAFQNGLSLEETACQLASKDTQKRDIQMMRVVEHTDGRAYSLDNRRLAVFRLLRLVGKCGKIKIMVIPKPDAEWRKKFDPSADHSKILVRGPRWIVGATRLDTTFPLDRIKAAMRDSVLVSDARVCSILEGMDSDDDAEDDEVLAGLRGRPARPKQAAKSAPRKKNASDQRRGDKSGGNLHFPDDLEPFAAGKSRYTYRCRVQRGCVMGFPEGSYLVLKAFKPGFANHQITSKDVAMQQEVARLAALFNDNVQPKQNQQPCLIYVRDAAIVSFARDVHKQSTGKVVLPRGESFLLEREIFGEFRKFNSNNGWATKTGGEIPQAFSHWTWAKYRKLVCDLQGYQGKPPGPKYLGSAYYYLFTDPAIMSIDGSYGLTDMGMRGIENWFSAHTCSGMCHALGITADRPVGRRTMSVESSSSYRETSNSYAPRALAPRNDLVFGLGSLREALQEELSDYDSDY</sequence>
<dbReference type="SMART" id="SM00811">
    <property type="entry name" value="Alpha_kinase"/>
    <property type="match status" value="1"/>
</dbReference>
<keyword evidence="3" id="KW-0547">Nucleotide-binding</keyword>
<gene>
    <name evidence="8" type="ORF">PCOR1329_LOCUS78290</name>
</gene>
<proteinExistence type="predicted"/>
<dbReference type="SUPFAM" id="SSF56112">
    <property type="entry name" value="Protein kinase-like (PK-like)"/>
    <property type="match status" value="1"/>
</dbReference>
<evidence type="ECO:0000313" key="8">
    <source>
        <dbReference type="EMBL" id="CAK0901288.1"/>
    </source>
</evidence>
<evidence type="ECO:0000259" key="7">
    <source>
        <dbReference type="PROSITE" id="PS51158"/>
    </source>
</evidence>